<comment type="subcellular location">
    <subcellularLocation>
        <location evidence="1">Nucleus</location>
    </subcellularLocation>
    <subcellularLocation>
        <location evidence="1">Chromosome</location>
    </subcellularLocation>
</comment>
<dbReference type="GO" id="GO:0006281">
    <property type="term" value="P:DNA repair"/>
    <property type="evidence" value="ECO:0007669"/>
    <property type="project" value="UniProtKB-UniRule"/>
</dbReference>
<dbReference type="OrthoDB" id="10251642at2759"/>
<dbReference type="AlphaFoldDB" id="A0A484LCZ7"/>
<dbReference type="InterPro" id="IPR029148">
    <property type="entry name" value="FACT-SPT16_Nlobe"/>
</dbReference>
<evidence type="ECO:0000313" key="3">
    <source>
        <dbReference type="EMBL" id="VFQ74250.1"/>
    </source>
</evidence>
<dbReference type="FunFam" id="3.90.230.10:FF:000005">
    <property type="entry name" value="FACT complex subunit spt16"/>
    <property type="match status" value="1"/>
</dbReference>
<dbReference type="InterPro" id="IPR036005">
    <property type="entry name" value="Creatinase/aminopeptidase-like"/>
</dbReference>
<keyword evidence="1" id="KW-0804">Transcription</keyword>
<dbReference type="GO" id="GO:0035101">
    <property type="term" value="C:FACT complex"/>
    <property type="evidence" value="ECO:0007669"/>
    <property type="project" value="UniProtKB-UniRule"/>
</dbReference>
<dbReference type="InterPro" id="IPR040258">
    <property type="entry name" value="Spt16"/>
</dbReference>
<evidence type="ECO:0000313" key="4">
    <source>
        <dbReference type="Proteomes" id="UP000595140"/>
    </source>
</evidence>
<keyword evidence="1" id="KW-0234">DNA repair</keyword>
<comment type="function">
    <text evidence="1">Component of the FACT complex, a general chromatin factor that acts to reorganize nucleosomes. The FACT complex is involved in multiple processes that require DNA as a template such as mRNA elongation, DNA replication and DNA repair. During transcription elongation the FACT complex acts as a histone chaperone that both destabilizes and restores nucleosomal structure. It facilitates the passage of RNA polymerase II and transcription by promoting the dissociation of one histone H2A-H2B dimer from the nucleosome, then subsequently promotes the reestablishment of the nucleosome following the passage of RNA polymerase II.</text>
</comment>
<keyword evidence="1" id="KW-0235">DNA replication</keyword>
<dbReference type="EMBL" id="OOIL02001327">
    <property type="protein sequence ID" value="VFQ74250.1"/>
    <property type="molecule type" value="Genomic_DNA"/>
</dbReference>
<dbReference type="SMART" id="SM01285">
    <property type="entry name" value="FACT-Spt16_Nlob"/>
    <property type="match status" value="1"/>
</dbReference>
<name>A0A484LCZ7_9ASTE</name>
<feature type="domain" description="FACT complex subunit SPT16 N-terminal lobe" evidence="2">
    <location>
        <begin position="24"/>
        <end position="186"/>
    </location>
</feature>
<comment type="similarity">
    <text evidence="1">Belongs to the peptidase M24 family. SPT16 subfamily.</text>
</comment>
<dbReference type="FunFam" id="3.40.350.10:FF:000006">
    <property type="entry name" value="FACT complex subunit SPT16"/>
    <property type="match status" value="1"/>
</dbReference>
<dbReference type="Proteomes" id="UP000595140">
    <property type="component" value="Unassembled WGS sequence"/>
</dbReference>
<organism evidence="3 4">
    <name type="scientific">Cuscuta campestris</name>
    <dbReference type="NCBI Taxonomy" id="132261"/>
    <lineage>
        <taxon>Eukaryota</taxon>
        <taxon>Viridiplantae</taxon>
        <taxon>Streptophyta</taxon>
        <taxon>Embryophyta</taxon>
        <taxon>Tracheophyta</taxon>
        <taxon>Spermatophyta</taxon>
        <taxon>Magnoliopsida</taxon>
        <taxon>eudicotyledons</taxon>
        <taxon>Gunneridae</taxon>
        <taxon>Pentapetalae</taxon>
        <taxon>asterids</taxon>
        <taxon>lamiids</taxon>
        <taxon>Solanales</taxon>
        <taxon>Convolvulaceae</taxon>
        <taxon>Cuscuteae</taxon>
        <taxon>Cuscuta</taxon>
        <taxon>Cuscuta subgen. Grammica</taxon>
        <taxon>Cuscuta sect. Cleistogrammica</taxon>
    </lineage>
</organism>
<comment type="subunit">
    <text evidence="1">Component of the FACT complex.</text>
</comment>
<dbReference type="InterPro" id="IPR000994">
    <property type="entry name" value="Pept_M24"/>
</dbReference>
<dbReference type="Gene3D" id="3.90.230.10">
    <property type="entry name" value="Creatinase/methionine aminopeptidase superfamily"/>
    <property type="match status" value="1"/>
</dbReference>
<proteinExistence type="inferred from homology"/>
<keyword evidence="1" id="KW-0805">Transcription regulation</keyword>
<dbReference type="GO" id="GO:0006368">
    <property type="term" value="P:transcription elongation by RNA polymerase II"/>
    <property type="evidence" value="ECO:0007669"/>
    <property type="project" value="TreeGrafter"/>
</dbReference>
<dbReference type="Pfam" id="PF00557">
    <property type="entry name" value="Peptidase_M24"/>
    <property type="match status" value="1"/>
</dbReference>
<keyword evidence="1" id="KW-0158">Chromosome</keyword>
<keyword evidence="4" id="KW-1185">Reference proteome</keyword>
<dbReference type="GO" id="GO:0031491">
    <property type="term" value="F:nucleosome binding"/>
    <property type="evidence" value="ECO:0007669"/>
    <property type="project" value="TreeGrafter"/>
</dbReference>
<protein>
    <recommendedName>
        <fullName evidence="1">FACT complex subunit</fullName>
    </recommendedName>
</protein>
<evidence type="ECO:0000259" key="2">
    <source>
        <dbReference type="SMART" id="SM01285"/>
    </source>
</evidence>
<dbReference type="PANTHER" id="PTHR13980">
    <property type="entry name" value="CDC68 RELATED"/>
    <property type="match status" value="1"/>
</dbReference>
<dbReference type="SUPFAM" id="SSF55920">
    <property type="entry name" value="Creatinase/aminopeptidase"/>
    <property type="match status" value="1"/>
</dbReference>
<dbReference type="Gene3D" id="3.40.350.10">
    <property type="entry name" value="Creatinase/prolidase N-terminal domain"/>
    <property type="match status" value="1"/>
</dbReference>
<reference evidence="3 4" key="1">
    <citation type="submission" date="2018-04" db="EMBL/GenBank/DDBJ databases">
        <authorList>
            <person name="Vogel A."/>
        </authorList>
    </citation>
    <scope>NUCLEOTIDE SEQUENCE [LARGE SCALE GENOMIC DNA]</scope>
</reference>
<keyword evidence="1" id="KW-0539">Nucleus</keyword>
<dbReference type="InterPro" id="IPR029149">
    <property type="entry name" value="Creatin/AminoP/Spt16_N"/>
</dbReference>
<gene>
    <name evidence="3" type="ORF">CCAM_LOCUS16026</name>
</gene>
<evidence type="ECO:0000256" key="1">
    <source>
        <dbReference type="RuleBase" id="RU367052"/>
    </source>
</evidence>
<dbReference type="Pfam" id="PF14826">
    <property type="entry name" value="FACT-Spt16_Nlob"/>
    <property type="match status" value="1"/>
</dbReference>
<sequence>MSEPNSGYGLLSNGHACHDPDCTIDMYQLSWRLKALHEHWNKYRDELWGSSNVLAIATPPPSDDLSYLKSSAMIIWLFGCEFLETIMIIVEKQIHFLCFEEVASLLEAVKETIQHADSLDIVVHVKSEGEDGTTQMDAIFNSIRTQLKSPVVGYIAKEAPEGKLLEMWADKLKNSGLQLGDITHGISDILALKDPMEIQNARKAAYLTASRMKYCVVPKLEKVIYEGKKATHSSLSEETMMAVLKESENVGVCYAPIFQSGGKFDLRPSAINDDETLYYDSGSVIICALGSRYNSYCSNVARTYLIDPTSAQMKAYEVLLKAQEAAIAALKAGNKINAVYQAAHAVVERDAPELVTNLTKSAGWGMGLEFWESGLRLNAENDKVLKQGMVFNVSLGFQNLQAETINPKSRNFSLILADTVIVTSESCEVATQLISKALEDVAYSFNPDGEEEKHLSNALNIINEALLSRAMHRTHNQREGLERGASFVYMVKGEESDSEDERWRKKSFGKLRGLELPSIAGPSKRLKFR</sequence>
<dbReference type="GO" id="GO:0006260">
    <property type="term" value="P:DNA replication"/>
    <property type="evidence" value="ECO:0007669"/>
    <property type="project" value="UniProtKB-KW"/>
</dbReference>
<accession>A0A484LCZ7</accession>
<dbReference type="PANTHER" id="PTHR13980:SF15">
    <property type="entry name" value="FACT COMPLEX SUBUNIT SPT16"/>
    <property type="match status" value="1"/>
</dbReference>
<keyword evidence="1" id="KW-0227">DNA damage</keyword>